<keyword evidence="2" id="KW-0812">Transmembrane</keyword>
<comment type="caution">
    <text evidence="3">The sequence shown here is derived from an EMBL/GenBank/DDBJ whole genome shotgun (WGS) entry which is preliminary data.</text>
</comment>
<gene>
    <name evidence="3" type="ORF">CSEC_0754</name>
</gene>
<evidence type="ECO:0000313" key="4">
    <source>
        <dbReference type="Proteomes" id="UP000031552"/>
    </source>
</evidence>
<reference evidence="3" key="1">
    <citation type="submission" date="2013-12" db="EMBL/GenBank/DDBJ databases">
        <authorList>
            <person name="Linke B."/>
        </authorList>
    </citation>
    <scope>NUCLEOTIDE SEQUENCE [LARGE SCALE GENOMIC DNA]</scope>
    <source>
        <strain evidence="3">CRIB-18</strain>
    </source>
</reference>
<feature type="coiled-coil region" evidence="1">
    <location>
        <begin position="76"/>
        <end position="444"/>
    </location>
</feature>
<sequence>MLNNQQLFSNDKQYNINDLKVIVSEFNIKTTHIEDMNPSKKNQSSLFKKIGALIFISTVIVYFTLSGYHLWVMRDLWKEENSISALRASVSELEKNERSLKFSLDLLKREEINLSELQTLKAQIEQEKRAWDAQKREEANLASRILDLQNTHNKLATSSSNLREEVTHLQNQLNQTKIDLEIEQKRKSSLIKLESQVVETKRQLTTLQQSIKELKTQEEKFNEQLQEINDLKTKKNSLLDEVVEIERNCDSKRSDLTILKKDLELIEHNFKSLKRQEKETSKICEDLTAKLSSSKSSLSALQSEVNTKSIQKQELENVLINLRKEKNELITARSKLDEFQKKLQEVLYTFEQKSKELQEMQLQLTQATEKSTIEQERLKELQNKAKREMAEISKRSEEVYQLQLQITSLHQQKNILLNQKKAILDQLELEEKQLLARKAKIDKQLKEGESRFIEAQNQTPDSAQVINGAI</sequence>
<protein>
    <submittedName>
        <fullName evidence="3">Membrane protein</fullName>
    </submittedName>
</protein>
<evidence type="ECO:0000256" key="2">
    <source>
        <dbReference type="SAM" id="Phobius"/>
    </source>
</evidence>
<proteinExistence type="predicted"/>
<name>A0A090D102_9BACT</name>
<feature type="transmembrane region" description="Helical" evidence="2">
    <location>
        <begin position="50"/>
        <end position="71"/>
    </location>
</feature>
<keyword evidence="2" id="KW-0472">Membrane</keyword>
<keyword evidence="2" id="KW-1133">Transmembrane helix</keyword>
<organism evidence="3 4">
    <name type="scientific">Candidatus Criblamydia sequanensis CRIB-18</name>
    <dbReference type="NCBI Taxonomy" id="1437425"/>
    <lineage>
        <taxon>Bacteria</taxon>
        <taxon>Pseudomonadati</taxon>
        <taxon>Chlamydiota</taxon>
        <taxon>Chlamydiia</taxon>
        <taxon>Parachlamydiales</taxon>
        <taxon>Candidatus Criblamydiaceae</taxon>
        <taxon>Candidatus Criblamydia</taxon>
    </lineage>
</organism>
<dbReference type="AlphaFoldDB" id="A0A090D102"/>
<dbReference type="STRING" id="1437425.CSEC_0754"/>
<reference evidence="3" key="2">
    <citation type="submission" date="2014-09" db="EMBL/GenBank/DDBJ databases">
        <title>Criblamydia sequanensis harbors a mega-plasmid encoding arsenite resistance.</title>
        <authorList>
            <person name="Bertelli C."/>
            <person name="Goesmann A."/>
            <person name="Greub G."/>
        </authorList>
    </citation>
    <scope>NUCLEOTIDE SEQUENCE [LARGE SCALE GENOMIC DNA]</scope>
    <source>
        <strain evidence="3">CRIB-18</strain>
    </source>
</reference>
<accession>A0A090D102</accession>
<dbReference type="Proteomes" id="UP000031552">
    <property type="component" value="Unassembled WGS sequence"/>
</dbReference>
<keyword evidence="4" id="KW-1185">Reference proteome</keyword>
<dbReference type="EMBL" id="CCEJ010000003">
    <property type="protein sequence ID" value="CDR33585.1"/>
    <property type="molecule type" value="Genomic_DNA"/>
</dbReference>
<evidence type="ECO:0000313" key="3">
    <source>
        <dbReference type="EMBL" id="CDR33585.1"/>
    </source>
</evidence>
<keyword evidence="1" id="KW-0175">Coiled coil</keyword>
<dbReference type="RefSeq" id="WP_154017617.1">
    <property type="nucleotide sequence ID" value="NZ_CCEJ010000003.1"/>
</dbReference>
<evidence type="ECO:0000256" key="1">
    <source>
        <dbReference type="SAM" id="Coils"/>
    </source>
</evidence>